<dbReference type="AlphaFoldDB" id="A0A7T7BJU2"/>
<evidence type="ECO:0000313" key="3">
    <source>
        <dbReference type="Proteomes" id="UP000595662"/>
    </source>
</evidence>
<dbReference type="EMBL" id="CP060775">
    <property type="protein sequence ID" value="QQK42421.1"/>
    <property type="molecule type" value="Genomic_DNA"/>
</dbReference>
<feature type="transmembrane region" description="Helical" evidence="1">
    <location>
        <begin position="15"/>
        <end position="35"/>
    </location>
</feature>
<sequence length="214" mass="23325">MHLVSKLYDYQRWKALVIPTLVYAVADAVMIYAPALFNSDLAPSDEEVTMVEMSYLVASDILVAGCMLFDQLFLLLPSYVVLILVQTSLLPPACKTLVSMPTQQQWGRQVKEIFEANGGPLRAQEAGADGRGGTGALVSATAWKDVFLFVWGCHVGALHDLLALEGNASVADYTFMPGFSMRIGLVDQLGRGFSYGEGEDDKGNYQYGSQVSPR</sequence>
<feature type="transmembrane region" description="Helical" evidence="1">
    <location>
        <begin position="55"/>
        <end position="85"/>
    </location>
</feature>
<gene>
    <name evidence="2" type="ORF">Pdw03_6322</name>
</gene>
<organism evidence="2 3">
    <name type="scientific">Penicillium digitatum</name>
    <name type="common">Green mold</name>
    <dbReference type="NCBI Taxonomy" id="36651"/>
    <lineage>
        <taxon>Eukaryota</taxon>
        <taxon>Fungi</taxon>
        <taxon>Dikarya</taxon>
        <taxon>Ascomycota</taxon>
        <taxon>Pezizomycotina</taxon>
        <taxon>Eurotiomycetes</taxon>
        <taxon>Eurotiomycetidae</taxon>
        <taxon>Eurotiales</taxon>
        <taxon>Aspergillaceae</taxon>
        <taxon>Penicillium</taxon>
    </lineage>
</organism>
<dbReference type="VEuPathDB" id="FungiDB:PDIP_37790"/>
<keyword evidence="1" id="KW-0812">Transmembrane</keyword>
<dbReference type="KEGG" id="pdp:PDIP_37790"/>
<reference evidence="2 3" key="1">
    <citation type="submission" date="2020-08" db="EMBL/GenBank/DDBJ databases">
        <title>The completed genome sequence of the pathogenic ascomycete fungus Penicillium digitatum.</title>
        <authorList>
            <person name="Wang M."/>
        </authorList>
    </citation>
    <scope>NUCLEOTIDE SEQUENCE [LARGE SCALE GENOMIC DNA]</scope>
    <source>
        <strain evidence="2 3">PdW03</strain>
    </source>
</reference>
<dbReference type="Proteomes" id="UP000595662">
    <property type="component" value="Chromosome 2"/>
</dbReference>
<evidence type="ECO:0000256" key="1">
    <source>
        <dbReference type="SAM" id="Phobius"/>
    </source>
</evidence>
<dbReference type="GO" id="GO:0016798">
    <property type="term" value="F:hydrolase activity, acting on glycosyl bonds"/>
    <property type="evidence" value="ECO:0007669"/>
    <property type="project" value="UniProtKB-KW"/>
</dbReference>
<keyword evidence="1" id="KW-1133">Transmembrane helix</keyword>
<dbReference type="GeneID" id="26232097"/>
<protein>
    <submittedName>
        <fullName evidence="2">Six-hairpin glycosidase</fullName>
    </submittedName>
</protein>
<keyword evidence="1" id="KW-0472">Membrane</keyword>
<dbReference type="RefSeq" id="XP_014535611.1">
    <property type="nucleotide sequence ID" value="XM_014680125.1"/>
</dbReference>
<keyword evidence="2" id="KW-0378">Hydrolase</keyword>
<accession>A0A7T7BJU2</accession>
<name>A0A7T7BJU2_PENDI</name>
<keyword evidence="2" id="KW-0326">Glycosidase</keyword>
<evidence type="ECO:0000313" key="2">
    <source>
        <dbReference type="EMBL" id="QQK42421.1"/>
    </source>
</evidence>
<proteinExistence type="predicted"/>